<feature type="compositionally biased region" description="Basic and acidic residues" evidence="1">
    <location>
        <begin position="901"/>
        <end position="920"/>
    </location>
</feature>
<feature type="compositionally biased region" description="Basic and acidic residues" evidence="1">
    <location>
        <begin position="176"/>
        <end position="196"/>
    </location>
</feature>
<dbReference type="Proteomes" id="UP000504638">
    <property type="component" value="Unplaced"/>
</dbReference>
<feature type="compositionally biased region" description="Basic and acidic residues" evidence="1">
    <location>
        <begin position="26"/>
        <end position="42"/>
    </location>
</feature>
<feature type="compositionally biased region" description="Basic and acidic residues" evidence="1">
    <location>
        <begin position="408"/>
        <end position="600"/>
    </location>
</feature>
<feature type="compositionally biased region" description="Polar residues" evidence="1">
    <location>
        <begin position="89"/>
        <end position="101"/>
    </location>
</feature>
<feature type="compositionally biased region" description="Basic and acidic residues" evidence="1">
    <location>
        <begin position="662"/>
        <end position="684"/>
    </location>
</feature>
<proteinExistence type="predicted"/>
<protein>
    <recommendedName>
        <fullName evidence="2">DUF8035 domain-containing protein</fullName>
    </recommendedName>
</protein>
<feature type="domain" description="DUF8035" evidence="2">
    <location>
        <begin position="725"/>
        <end position="777"/>
    </location>
</feature>
<reference evidence="3 5" key="1">
    <citation type="submission" date="2020-01" db="EMBL/GenBank/DDBJ databases">
        <authorList>
            <consortium name="DOE Joint Genome Institute"/>
            <person name="Haridas S."/>
            <person name="Albert R."/>
            <person name="Binder M."/>
            <person name="Bloem J."/>
            <person name="Labutti K."/>
            <person name="Salamov A."/>
            <person name="Andreopoulos B."/>
            <person name="Baker S.E."/>
            <person name="Barry K."/>
            <person name="Bills G."/>
            <person name="Bluhm B.H."/>
            <person name="Cannon C."/>
            <person name="Castanera R."/>
            <person name="Culley D.E."/>
            <person name="Daum C."/>
            <person name="Ezra D."/>
            <person name="Gonzalez J.B."/>
            <person name="Henrissat B."/>
            <person name="Kuo A."/>
            <person name="Liang C."/>
            <person name="Lipzen A."/>
            <person name="Lutzoni F."/>
            <person name="Magnuson J."/>
            <person name="Mondo S."/>
            <person name="Nolan M."/>
            <person name="Ohm R."/>
            <person name="Pangilinan J."/>
            <person name="Park H.-J."/>
            <person name="Ramirez L."/>
            <person name="Alfaro M."/>
            <person name="Sun H."/>
            <person name="Tritt A."/>
            <person name="Yoshinaga Y."/>
            <person name="Zwiers L.-H."/>
            <person name="Turgeon B.G."/>
            <person name="Goodwin S.B."/>
            <person name="Spatafora J.W."/>
            <person name="Crous P.W."/>
            <person name="Grigoriev I.V."/>
        </authorList>
    </citation>
    <scope>NUCLEOTIDE SEQUENCE</scope>
    <source>
        <strain evidence="3 5">CBS 781.70</strain>
    </source>
</reference>
<evidence type="ECO:0000313" key="4">
    <source>
        <dbReference type="Proteomes" id="UP000504638"/>
    </source>
</evidence>
<dbReference type="OrthoDB" id="5418088at2759"/>
<feature type="region of interest" description="Disordered" evidence="1">
    <location>
        <begin position="875"/>
        <end position="930"/>
    </location>
</feature>
<feature type="compositionally biased region" description="Basic residues" evidence="1">
    <location>
        <begin position="890"/>
        <end position="900"/>
    </location>
</feature>
<evidence type="ECO:0000259" key="2">
    <source>
        <dbReference type="Pfam" id="PF26118"/>
    </source>
</evidence>
<reference evidence="5" key="3">
    <citation type="submission" date="2025-04" db="UniProtKB">
        <authorList>
            <consortium name="RefSeq"/>
        </authorList>
    </citation>
    <scope>IDENTIFICATION</scope>
    <source>
        <strain evidence="5">CBS 781.70</strain>
    </source>
</reference>
<feature type="compositionally biased region" description="Basic and acidic residues" evidence="1">
    <location>
        <begin position="291"/>
        <end position="301"/>
    </location>
</feature>
<evidence type="ECO:0000313" key="3">
    <source>
        <dbReference type="EMBL" id="KAF1816115.1"/>
    </source>
</evidence>
<dbReference type="PANTHER" id="PTHR42081">
    <property type="entry name" value="ZINC FINGER PROTEIN DHHC DOMAIN CONTAINING PROTEIN"/>
    <property type="match status" value="1"/>
</dbReference>
<evidence type="ECO:0000313" key="5">
    <source>
        <dbReference type="RefSeq" id="XP_033537746.1"/>
    </source>
</evidence>
<dbReference type="EMBL" id="ML975150">
    <property type="protein sequence ID" value="KAF1816115.1"/>
    <property type="molecule type" value="Genomic_DNA"/>
</dbReference>
<dbReference type="PANTHER" id="PTHR42081:SF1">
    <property type="entry name" value="ZINC FINGER PROTEIN DHHC DOMAIN CONTAINING PROTEIN"/>
    <property type="match status" value="1"/>
</dbReference>
<dbReference type="RefSeq" id="XP_033537746.1">
    <property type="nucleotide sequence ID" value="XM_033680945.1"/>
</dbReference>
<reference evidence="5" key="2">
    <citation type="submission" date="2020-04" db="EMBL/GenBank/DDBJ databases">
        <authorList>
            <consortium name="NCBI Genome Project"/>
        </authorList>
    </citation>
    <scope>NUCLEOTIDE SEQUENCE</scope>
    <source>
        <strain evidence="5">CBS 781.70</strain>
    </source>
</reference>
<feature type="compositionally biased region" description="Basic and acidic residues" evidence="1">
    <location>
        <begin position="237"/>
        <end position="258"/>
    </location>
</feature>
<gene>
    <name evidence="3 5" type="ORF">P152DRAFT_470165</name>
</gene>
<evidence type="ECO:0000256" key="1">
    <source>
        <dbReference type="SAM" id="MobiDB-lite"/>
    </source>
</evidence>
<feature type="region of interest" description="Disordered" evidence="1">
    <location>
        <begin position="800"/>
        <end position="847"/>
    </location>
</feature>
<feature type="compositionally biased region" description="Polar residues" evidence="1">
    <location>
        <begin position="58"/>
        <end position="74"/>
    </location>
</feature>
<dbReference type="Pfam" id="PF26118">
    <property type="entry name" value="DUF8035"/>
    <property type="match status" value="1"/>
</dbReference>
<accession>A0A6G1GDD4</accession>
<feature type="region of interest" description="Disordered" evidence="1">
    <location>
        <begin position="314"/>
        <end position="722"/>
    </location>
</feature>
<keyword evidence="4" id="KW-1185">Reference proteome</keyword>
<feature type="compositionally biased region" description="Polar residues" evidence="1">
    <location>
        <begin position="269"/>
        <end position="281"/>
    </location>
</feature>
<dbReference type="AlphaFoldDB" id="A0A6G1GDD4"/>
<feature type="compositionally biased region" description="Basic and acidic residues" evidence="1">
    <location>
        <begin position="607"/>
        <end position="643"/>
    </location>
</feature>
<feature type="compositionally biased region" description="Basic and acidic residues" evidence="1">
    <location>
        <begin position="221"/>
        <end position="230"/>
    </location>
</feature>
<dbReference type="InterPro" id="IPR058348">
    <property type="entry name" value="DUF8035"/>
</dbReference>
<feature type="compositionally biased region" description="Basic and acidic residues" evidence="1">
    <location>
        <begin position="123"/>
        <end position="162"/>
    </location>
</feature>
<feature type="compositionally biased region" description="Basic residues" evidence="1">
    <location>
        <begin position="921"/>
        <end position="930"/>
    </location>
</feature>
<feature type="compositionally biased region" description="Basic and acidic residues" evidence="1">
    <location>
        <begin position="358"/>
        <end position="390"/>
    </location>
</feature>
<feature type="region of interest" description="Disordered" evidence="1">
    <location>
        <begin position="1"/>
        <end position="301"/>
    </location>
</feature>
<sequence length="930" mass="108266">MDSRYYRPPSPRRLVAPGRATTGNFDSHDGYHTIARSPREYTPRSSAERVGATGGVTPLSSETYVTPSHRSSAYNYAGRPRRDSEQTRGSRPQVIQSSRNRPPSPIHGSYERDSYSQPGSTAPRRDHSRLVDERDLERHDYRSREPRERGRYPPSNRSREVDEASYSYTDPAGMFRDTEPSWRPRRGSPEGRRERPISMADAYPAPRSSVRDLGPPPSSRGLDKLNDGIHRTGSLADRTKHARDLDPEYLYRDGERESFAPPPRASTAYVPQQIIQRQNTFEEPPYPPSDYESRREPRPVSRYVDEAIQTRGFGIRAGSLDRHSAERGRSLERETTFPVEEPAIEQPQLQDFIPDAGKGARRDYDRRDRGPDDYRDNERHERSSLRDGVERGLPAVAAATAAYGVSEAIDRKLKDHQYDSRDERPRETRALPRDDRDDRDERPREIRPPPRVDRDERPREIRPPPRDDRDERLRETRPPPRDDRDERLREIRPPPRDDRDELPRETRPPPRDDRVRDDRPKEDRSRRPRHDSPPENEPHERHMAAGLDAHDIDERRTERKDKPARELTAEEDYLQRVERERELTRQRDTHRDSDDSDRERDRRRRERERERERDRGGDRDRDRDRERERHRRSSDSDDAKPRMLEGPPTSRELRPLSPGHTEGSRDPSETRLRIVEPPKNDRETTPPPRSILKAPTQKFPEDPNPIREGVAPLKDATKAGVPAGARWTKIDRRLVNPEALEESKVRYEERQDCVIVLKVLSKEEIQHLANRTKELRGRRGIFRSPFTSFESFSSFSFDTAASGSSSSASGSVESKHVDDGDDESPPRALSSRPTVEISPRPRREDGSDSLVWTVELAEEQNQLPSRLQIARGFLGSTLTGFPDEESRDRDRHRHDRRHERKDRDEDSDENGRERERDRHESSRHKSKDDR</sequence>
<dbReference type="GeneID" id="54421515"/>
<feature type="compositionally biased region" description="Basic and acidic residues" evidence="1">
    <location>
        <begin position="319"/>
        <end position="335"/>
    </location>
</feature>
<feature type="compositionally biased region" description="Low complexity" evidence="1">
    <location>
        <begin position="800"/>
        <end position="812"/>
    </location>
</feature>
<organism evidence="3">
    <name type="scientific">Eremomyces bilateralis CBS 781.70</name>
    <dbReference type="NCBI Taxonomy" id="1392243"/>
    <lineage>
        <taxon>Eukaryota</taxon>
        <taxon>Fungi</taxon>
        <taxon>Dikarya</taxon>
        <taxon>Ascomycota</taxon>
        <taxon>Pezizomycotina</taxon>
        <taxon>Dothideomycetes</taxon>
        <taxon>Dothideomycetes incertae sedis</taxon>
        <taxon>Eremomycetales</taxon>
        <taxon>Eremomycetaceae</taxon>
        <taxon>Eremomyces</taxon>
    </lineage>
</organism>
<name>A0A6G1GDD4_9PEZI</name>